<proteinExistence type="predicted"/>
<reference evidence="2 3" key="1">
    <citation type="submission" date="2020-08" db="EMBL/GenBank/DDBJ databases">
        <title>Genome public.</title>
        <authorList>
            <person name="Liu C."/>
            <person name="Sun Q."/>
        </authorList>
    </citation>
    <scope>NUCLEOTIDE SEQUENCE [LARGE SCALE GENOMIC DNA]</scope>
    <source>
        <strain evidence="2 3">NSJ-27</strain>
    </source>
</reference>
<evidence type="ECO:0000313" key="2">
    <source>
        <dbReference type="EMBL" id="MBC5787369.1"/>
    </source>
</evidence>
<accession>A0ABR7IQF8</accession>
<keyword evidence="3" id="KW-1185">Reference proteome</keyword>
<sequence length="202" mass="22807">MNEIYTTELLSLGTTLAELAVKGTATAVSTKIRAIKEEKNIDKIRNTYDEIISELLNEREEAVRIAQAYKSELEKVVISDEDIQHLHNTVSRILEIIKKSQIASAERVSPEAVETVKSQVESYEQIKELISVDTLKTMQLIGFNYKSAIGEPLTLMLKNFILSKVTEPDSLKAFEKIVTPEMVEILKDDTAYENFKKITGIQ</sequence>
<evidence type="ECO:0000313" key="3">
    <source>
        <dbReference type="Proteomes" id="UP000649151"/>
    </source>
</evidence>
<evidence type="ECO:0000256" key="1">
    <source>
        <dbReference type="SAM" id="Coils"/>
    </source>
</evidence>
<organism evidence="2 3">
    <name type="scientific">Clostridium facile</name>
    <dbReference type="NCBI Taxonomy" id="2763035"/>
    <lineage>
        <taxon>Bacteria</taxon>
        <taxon>Bacillati</taxon>
        <taxon>Bacillota</taxon>
        <taxon>Clostridia</taxon>
        <taxon>Eubacteriales</taxon>
        <taxon>Clostridiaceae</taxon>
        <taxon>Clostridium</taxon>
    </lineage>
</organism>
<dbReference type="Proteomes" id="UP000649151">
    <property type="component" value="Unassembled WGS sequence"/>
</dbReference>
<dbReference type="RefSeq" id="WP_186996356.1">
    <property type="nucleotide sequence ID" value="NZ_JACOQK010000001.1"/>
</dbReference>
<gene>
    <name evidence="2" type="ORF">H8Z77_04915</name>
</gene>
<name>A0ABR7IQF8_9CLOT</name>
<feature type="coiled-coil region" evidence="1">
    <location>
        <begin position="41"/>
        <end position="72"/>
    </location>
</feature>
<keyword evidence="1" id="KW-0175">Coiled coil</keyword>
<protein>
    <submittedName>
        <fullName evidence="2">Uncharacterized protein</fullName>
    </submittedName>
</protein>
<comment type="caution">
    <text evidence="2">The sequence shown here is derived from an EMBL/GenBank/DDBJ whole genome shotgun (WGS) entry which is preliminary data.</text>
</comment>
<dbReference type="EMBL" id="JACOQK010000001">
    <property type="protein sequence ID" value="MBC5787369.1"/>
    <property type="molecule type" value="Genomic_DNA"/>
</dbReference>